<dbReference type="InterPro" id="IPR043891">
    <property type="entry name" value="SPARK"/>
</dbReference>
<keyword evidence="4" id="KW-0808">Transferase</keyword>
<evidence type="ECO:0000256" key="4">
    <source>
        <dbReference type="ARBA" id="ARBA00022679"/>
    </source>
</evidence>
<evidence type="ECO:0000256" key="6">
    <source>
        <dbReference type="ARBA" id="ARBA00022729"/>
    </source>
</evidence>
<comment type="catalytic activity">
    <reaction evidence="15">
        <text>L-seryl-[protein] + ATP = O-phospho-L-seryl-[protein] + ADP + H(+)</text>
        <dbReference type="Rhea" id="RHEA:17989"/>
        <dbReference type="Rhea" id="RHEA-COMP:9863"/>
        <dbReference type="Rhea" id="RHEA-COMP:11604"/>
        <dbReference type="ChEBI" id="CHEBI:15378"/>
        <dbReference type="ChEBI" id="CHEBI:29999"/>
        <dbReference type="ChEBI" id="CHEBI:30616"/>
        <dbReference type="ChEBI" id="CHEBI:83421"/>
        <dbReference type="ChEBI" id="CHEBI:456216"/>
        <dbReference type="EC" id="2.7.11.1"/>
    </reaction>
</comment>
<dbReference type="EMBL" id="JADCNL010000008">
    <property type="protein sequence ID" value="KAG0470224.1"/>
    <property type="molecule type" value="Genomic_DNA"/>
</dbReference>
<evidence type="ECO:0000256" key="2">
    <source>
        <dbReference type="ARBA" id="ARBA00012513"/>
    </source>
</evidence>
<dbReference type="SUPFAM" id="SSF56112">
    <property type="entry name" value="Protein kinase-like (PK-like)"/>
    <property type="match status" value="1"/>
</dbReference>
<dbReference type="PROSITE" id="PS50011">
    <property type="entry name" value="PROTEIN_KINASE_DOM"/>
    <property type="match status" value="1"/>
</dbReference>
<dbReference type="Proteomes" id="UP000636800">
    <property type="component" value="Unassembled WGS sequence"/>
</dbReference>
<dbReference type="GO" id="GO:0004674">
    <property type="term" value="F:protein serine/threonine kinase activity"/>
    <property type="evidence" value="ECO:0007669"/>
    <property type="project" value="UniProtKB-KW"/>
</dbReference>
<dbReference type="Pfam" id="PF19160">
    <property type="entry name" value="SPARK"/>
    <property type="match status" value="1"/>
</dbReference>
<keyword evidence="9 16" id="KW-0067">ATP-binding</keyword>
<dbReference type="CDD" id="cd14066">
    <property type="entry name" value="STKc_IRAK"/>
    <property type="match status" value="1"/>
</dbReference>
<keyword evidence="8" id="KW-0418">Kinase</keyword>
<dbReference type="OrthoDB" id="1923722at2759"/>
<keyword evidence="12" id="KW-0675">Receptor</keyword>
<dbReference type="FunFam" id="3.30.200.20:FF:000390">
    <property type="entry name" value="probable LRR receptor-like serine/threonine-protein kinase RKF3"/>
    <property type="match status" value="1"/>
</dbReference>
<evidence type="ECO:0000313" key="20">
    <source>
        <dbReference type="Proteomes" id="UP000636800"/>
    </source>
</evidence>
<comment type="subcellular location">
    <subcellularLocation>
        <location evidence="1">Membrane</location>
        <topology evidence="1">Single-pass type I membrane protein</topology>
    </subcellularLocation>
</comment>
<protein>
    <recommendedName>
        <fullName evidence="2">non-specific serine/threonine protein kinase</fullName>
        <ecNumber evidence="2">2.7.11.1</ecNumber>
    </recommendedName>
</protein>
<feature type="transmembrane region" description="Helical" evidence="17">
    <location>
        <begin position="234"/>
        <end position="254"/>
    </location>
</feature>
<comment type="catalytic activity">
    <reaction evidence="14">
        <text>L-threonyl-[protein] + ATP = O-phospho-L-threonyl-[protein] + ADP + H(+)</text>
        <dbReference type="Rhea" id="RHEA:46608"/>
        <dbReference type="Rhea" id="RHEA-COMP:11060"/>
        <dbReference type="Rhea" id="RHEA-COMP:11605"/>
        <dbReference type="ChEBI" id="CHEBI:15378"/>
        <dbReference type="ChEBI" id="CHEBI:30013"/>
        <dbReference type="ChEBI" id="CHEBI:30616"/>
        <dbReference type="ChEBI" id="CHEBI:61977"/>
        <dbReference type="ChEBI" id="CHEBI:456216"/>
        <dbReference type="EC" id="2.7.11.1"/>
    </reaction>
</comment>
<dbReference type="InterPro" id="IPR000719">
    <property type="entry name" value="Prot_kinase_dom"/>
</dbReference>
<evidence type="ECO:0000256" key="8">
    <source>
        <dbReference type="ARBA" id="ARBA00022777"/>
    </source>
</evidence>
<dbReference type="PROSITE" id="PS00108">
    <property type="entry name" value="PROTEIN_KINASE_ST"/>
    <property type="match status" value="1"/>
</dbReference>
<evidence type="ECO:0000259" key="18">
    <source>
        <dbReference type="PROSITE" id="PS50011"/>
    </source>
</evidence>
<evidence type="ECO:0000256" key="3">
    <source>
        <dbReference type="ARBA" id="ARBA00022527"/>
    </source>
</evidence>
<accession>A0A835QD45</accession>
<evidence type="ECO:0000313" key="19">
    <source>
        <dbReference type="EMBL" id="KAG0470224.1"/>
    </source>
</evidence>
<comment type="caution">
    <text evidence="19">The sequence shown here is derived from an EMBL/GenBank/DDBJ whole genome shotgun (WGS) entry which is preliminary data.</text>
</comment>
<feature type="binding site" evidence="16">
    <location>
        <position position="326"/>
    </location>
    <ligand>
        <name>ATP</name>
        <dbReference type="ChEBI" id="CHEBI:30616"/>
    </ligand>
</feature>
<keyword evidence="7 16" id="KW-0547">Nucleotide-binding</keyword>
<dbReference type="GO" id="GO:0016020">
    <property type="term" value="C:membrane"/>
    <property type="evidence" value="ECO:0007669"/>
    <property type="project" value="UniProtKB-SubCell"/>
</dbReference>
<evidence type="ECO:0000256" key="15">
    <source>
        <dbReference type="ARBA" id="ARBA00048679"/>
    </source>
</evidence>
<evidence type="ECO:0000256" key="9">
    <source>
        <dbReference type="ARBA" id="ARBA00022840"/>
    </source>
</evidence>
<evidence type="ECO:0000256" key="5">
    <source>
        <dbReference type="ARBA" id="ARBA00022692"/>
    </source>
</evidence>
<feature type="domain" description="Protein kinase" evidence="18">
    <location>
        <begin position="298"/>
        <end position="581"/>
    </location>
</feature>
<dbReference type="Gene3D" id="3.30.200.20">
    <property type="entry name" value="Phosphorylase Kinase, domain 1"/>
    <property type="match status" value="1"/>
</dbReference>
<reference evidence="19 20" key="1">
    <citation type="journal article" date="2020" name="Nat. Food">
        <title>A phased Vanilla planifolia genome enables genetic improvement of flavour and production.</title>
        <authorList>
            <person name="Hasing T."/>
            <person name="Tang H."/>
            <person name="Brym M."/>
            <person name="Khazi F."/>
            <person name="Huang T."/>
            <person name="Chambers A.H."/>
        </authorList>
    </citation>
    <scope>NUCLEOTIDE SEQUENCE [LARGE SCALE GENOMIC DNA]</scope>
    <source>
        <tissue evidence="19">Leaf</tissue>
    </source>
</reference>
<keyword evidence="10 17" id="KW-1133">Transmembrane helix</keyword>
<dbReference type="AlphaFoldDB" id="A0A835QD45"/>
<evidence type="ECO:0000256" key="14">
    <source>
        <dbReference type="ARBA" id="ARBA00047899"/>
    </source>
</evidence>
<keyword evidence="20" id="KW-1185">Reference proteome</keyword>
<dbReference type="InterPro" id="IPR017441">
    <property type="entry name" value="Protein_kinase_ATP_BS"/>
</dbReference>
<proteinExistence type="predicted"/>
<evidence type="ECO:0000256" key="7">
    <source>
        <dbReference type="ARBA" id="ARBA00022741"/>
    </source>
</evidence>
<evidence type="ECO:0000256" key="10">
    <source>
        <dbReference type="ARBA" id="ARBA00022989"/>
    </source>
</evidence>
<sequence>MKRLEHLFVVFVLCRLLLLVYFPWFALSQSSTSCPLNFNLAKSYVSAATSSHPSDLCAFSLQILHLVESQYLLTSNLFVPPSQSSSSCWSALSSLLSPILSPYSISLPSSCGFSTASISLPCMNLSSLASFSAAIPSHALADLNNSCDRPLESSSFCTACTTSLNRIKASYLPGPDVSNVTNCASYPFIYAAAVANRFGPQDSSTAFCLFLLSNVSYSPASHGSSISAAIPAGIAARCAVLVLLAAYAVWYYFIHRRRRKRSWTQSRRQSGPLSDQIGASTTLIKFVFDDIRAATGNFSRENIIGQGGFGNVYKGVLSDGTEVAIKRFKNCSAAGDSSFSHEVEVIASVRHVNLVALRGYCMATTPMEGHQRIIVCDLMPNGSLHDHLFGHTGSKLSWPVRQKIAVGTARGLAYLHNGAQPAIIHRDIKASNILLDENFEAMVADFGLARYAPEGMSHVSTRVAGTMGYVAPEYALYGQLTEKSDVYSYGVVMLELLSGKKALVTKEDGQNFLVTDWAWSLVRKGKTLEVIEEGMEELGPEEVLEKYVLVAILCSHPQLHARPTMDQVVKILETDIAVPSIPDRPLSVIAHKDDIERSMSSSSSGQLFSSSGYNPYIAASDETHQNSGIS</sequence>
<keyword evidence="6" id="KW-0732">Signal</keyword>
<evidence type="ECO:0000256" key="12">
    <source>
        <dbReference type="ARBA" id="ARBA00023170"/>
    </source>
</evidence>
<dbReference type="InterPro" id="IPR001245">
    <property type="entry name" value="Ser-Thr/Tyr_kinase_cat_dom"/>
</dbReference>
<keyword evidence="5 17" id="KW-0812">Transmembrane</keyword>
<evidence type="ECO:0000256" key="1">
    <source>
        <dbReference type="ARBA" id="ARBA00004479"/>
    </source>
</evidence>
<dbReference type="SMART" id="SM00220">
    <property type="entry name" value="S_TKc"/>
    <property type="match status" value="1"/>
</dbReference>
<keyword evidence="3" id="KW-0723">Serine/threonine-protein kinase</keyword>
<dbReference type="Pfam" id="PF07714">
    <property type="entry name" value="PK_Tyr_Ser-Thr"/>
    <property type="match status" value="1"/>
</dbReference>
<dbReference type="PANTHER" id="PTHR47989">
    <property type="entry name" value="OS01G0750732 PROTEIN"/>
    <property type="match status" value="1"/>
</dbReference>
<dbReference type="InterPro" id="IPR011009">
    <property type="entry name" value="Kinase-like_dom_sf"/>
</dbReference>
<name>A0A835QD45_VANPL</name>
<dbReference type="PROSITE" id="PS00107">
    <property type="entry name" value="PROTEIN_KINASE_ATP"/>
    <property type="match status" value="1"/>
</dbReference>
<dbReference type="Gene3D" id="1.10.510.10">
    <property type="entry name" value="Transferase(Phosphotransferase) domain 1"/>
    <property type="match status" value="1"/>
</dbReference>
<dbReference type="PANTHER" id="PTHR47989:SF62">
    <property type="entry name" value="OS05G0423500 PROTEIN"/>
    <property type="match status" value="1"/>
</dbReference>
<evidence type="ECO:0000256" key="16">
    <source>
        <dbReference type="PROSITE-ProRule" id="PRU10141"/>
    </source>
</evidence>
<dbReference type="EC" id="2.7.11.1" evidence="2"/>
<gene>
    <name evidence="19" type="ORF">HPP92_016924</name>
</gene>
<organism evidence="19 20">
    <name type="scientific">Vanilla planifolia</name>
    <name type="common">Vanilla</name>
    <dbReference type="NCBI Taxonomy" id="51239"/>
    <lineage>
        <taxon>Eukaryota</taxon>
        <taxon>Viridiplantae</taxon>
        <taxon>Streptophyta</taxon>
        <taxon>Embryophyta</taxon>
        <taxon>Tracheophyta</taxon>
        <taxon>Spermatophyta</taxon>
        <taxon>Magnoliopsida</taxon>
        <taxon>Liliopsida</taxon>
        <taxon>Asparagales</taxon>
        <taxon>Orchidaceae</taxon>
        <taxon>Vanilloideae</taxon>
        <taxon>Vanilleae</taxon>
        <taxon>Vanilla</taxon>
    </lineage>
</organism>
<keyword evidence="11 17" id="KW-0472">Membrane</keyword>
<dbReference type="PROSITE" id="PS51257">
    <property type="entry name" value="PROKAR_LIPOPROTEIN"/>
    <property type="match status" value="1"/>
</dbReference>
<evidence type="ECO:0000256" key="13">
    <source>
        <dbReference type="ARBA" id="ARBA00023180"/>
    </source>
</evidence>
<keyword evidence="13" id="KW-0325">Glycoprotein</keyword>
<evidence type="ECO:0000256" key="17">
    <source>
        <dbReference type="SAM" id="Phobius"/>
    </source>
</evidence>
<dbReference type="FunFam" id="1.10.510.10:FF:000287">
    <property type="entry name" value="probable LRR receptor-like serine/threonine-protein kinase RKF3"/>
    <property type="match status" value="1"/>
</dbReference>
<dbReference type="InterPro" id="IPR008271">
    <property type="entry name" value="Ser/Thr_kinase_AS"/>
</dbReference>
<dbReference type="GO" id="GO:0005524">
    <property type="term" value="F:ATP binding"/>
    <property type="evidence" value="ECO:0007669"/>
    <property type="project" value="UniProtKB-UniRule"/>
</dbReference>
<evidence type="ECO:0000256" key="11">
    <source>
        <dbReference type="ARBA" id="ARBA00023136"/>
    </source>
</evidence>